<accession>A0ABV9ZK92</accession>
<organism evidence="1 2">
    <name type="scientific">Actinomycetospora rhizophila</name>
    <dbReference type="NCBI Taxonomy" id="1416876"/>
    <lineage>
        <taxon>Bacteria</taxon>
        <taxon>Bacillati</taxon>
        <taxon>Actinomycetota</taxon>
        <taxon>Actinomycetes</taxon>
        <taxon>Pseudonocardiales</taxon>
        <taxon>Pseudonocardiaceae</taxon>
        <taxon>Actinomycetospora</taxon>
    </lineage>
</organism>
<sequence>MTAPTAPPAPLAPLEPEPWLVSHATACAEAAATALDLLDGDEVETLPAADGFTLRVLADPPREVRALRWSAAEGWEVTTDPALRRAPRWHPLALPADADPVVLCEVLRGGV</sequence>
<evidence type="ECO:0000313" key="1">
    <source>
        <dbReference type="EMBL" id="MFC5141061.1"/>
    </source>
</evidence>
<reference evidence="2" key="1">
    <citation type="journal article" date="2019" name="Int. J. Syst. Evol. Microbiol.">
        <title>The Global Catalogue of Microorganisms (GCM) 10K type strain sequencing project: providing services to taxonomists for standard genome sequencing and annotation.</title>
        <authorList>
            <consortium name="The Broad Institute Genomics Platform"/>
            <consortium name="The Broad Institute Genome Sequencing Center for Infectious Disease"/>
            <person name="Wu L."/>
            <person name="Ma J."/>
        </authorList>
    </citation>
    <scope>NUCLEOTIDE SEQUENCE [LARGE SCALE GENOMIC DNA]</scope>
    <source>
        <strain evidence="2">XZYJ18</strain>
    </source>
</reference>
<keyword evidence="2" id="KW-1185">Reference proteome</keyword>
<dbReference type="EMBL" id="JBHSKG010000013">
    <property type="protein sequence ID" value="MFC5141061.1"/>
    <property type="molecule type" value="Genomic_DNA"/>
</dbReference>
<comment type="caution">
    <text evidence="1">The sequence shown here is derived from an EMBL/GenBank/DDBJ whole genome shotgun (WGS) entry which is preliminary data.</text>
</comment>
<gene>
    <name evidence="1" type="ORF">ACFPK1_22690</name>
</gene>
<name>A0ABV9ZK92_9PSEU</name>
<evidence type="ECO:0000313" key="2">
    <source>
        <dbReference type="Proteomes" id="UP001596175"/>
    </source>
</evidence>
<dbReference type="Proteomes" id="UP001596175">
    <property type="component" value="Unassembled WGS sequence"/>
</dbReference>
<proteinExistence type="predicted"/>
<protein>
    <submittedName>
        <fullName evidence="1">Uncharacterized protein</fullName>
    </submittedName>
</protein>
<dbReference type="RefSeq" id="WP_378023216.1">
    <property type="nucleotide sequence ID" value="NZ_JBHSKG010000013.1"/>
</dbReference>